<sequence length="299" mass="32649">MADFNDNFFIQSVLNSIDDLNQIDRVVAAELGLPPFPSFEDLLRRGWRPSSAHSNPAPATSSVGVPQRQSNGPNSDQQNGSQSAAVAQRGPPAIRAVHPRLCPRPLAPSHRPSLAHANSTPAQQGVIGRARATKRKSPDDEEEDIPANGGEPAGKRQSLGGAKLVGTTKELPGFPASKEPLPTDWTLELVVTKYPNHTLLPSVLDAFTQYFWTGNDIYKRFSPEITQEWNKVFPNQPGNALHKRLIGRWKKMGSAALRDLINAPKIVPCFAIGEPYFGKSNPGNLDLNPRAPRKPVKNE</sequence>
<feature type="region of interest" description="Disordered" evidence="1">
    <location>
        <begin position="47"/>
        <end position="90"/>
    </location>
</feature>
<dbReference type="RefSeq" id="XP_016234427.1">
    <property type="nucleotide sequence ID" value="XM_016381325.1"/>
</dbReference>
<proteinExistence type="predicted"/>
<gene>
    <name evidence="2" type="ORF">PV08_06992</name>
</gene>
<dbReference type="GeneID" id="27334075"/>
<organism evidence="2 3">
    <name type="scientific">Exophiala spinifera</name>
    <dbReference type="NCBI Taxonomy" id="91928"/>
    <lineage>
        <taxon>Eukaryota</taxon>
        <taxon>Fungi</taxon>
        <taxon>Dikarya</taxon>
        <taxon>Ascomycota</taxon>
        <taxon>Pezizomycotina</taxon>
        <taxon>Eurotiomycetes</taxon>
        <taxon>Chaetothyriomycetidae</taxon>
        <taxon>Chaetothyriales</taxon>
        <taxon>Herpotrichiellaceae</taxon>
        <taxon>Exophiala</taxon>
    </lineage>
</organism>
<evidence type="ECO:0000313" key="3">
    <source>
        <dbReference type="Proteomes" id="UP000053328"/>
    </source>
</evidence>
<dbReference type="VEuPathDB" id="FungiDB:PV08_06992"/>
<keyword evidence="3" id="KW-1185">Reference proteome</keyword>
<evidence type="ECO:0000313" key="2">
    <source>
        <dbReference type="EMBL" id="KIW14211.1"/>
    </source>
</evidence>
<reference evidence="2 3" key="1">
    <citation type="submission" date="2015-01" db="EMBL/GenBank/DDBJ databases">
        <title>The Genome Sequence of Exophiala spinifera CBS89968.</title>
        <authorList>
            <consortium name="The Broad Institute Genomics Platform"/>
            <person name="Cuomo C."/>
            <person name="de Hoog S."/>
            <person name="Gorbushina A."/>
            <person name="Stielow B."/>
            <person name="Teixiera M."/>
            <person name="Abouelleil A."/>
            <person name="Chapman S.B."/>
            <person name="Priest M."/>
            <person name="Young S.K."/>
            <person name="Wortman J."/>
            <person name="Nusbaum C."/>
            <person name="Birren B."/>
        </authorList>
    </citation>
    <scope>NUCLEOTIDE SEQUENCE [LARGE SCALE GENOMIC DNA]</scope>
    <source>
        <strain evidence="2 3">CBS 89968</strain>
    </source>
</reference>
<feature type="region of interest" description="Disordered" evidence="1">
    <location>
        <begin position="102"/>
        <end position="159"/>
    </location>
</feature>
<feature type="compositionally biased region" description="Polar residues" evidence="1">
    <location>
        <begin position="51"/>
        <end position="85"/>
    </location>
</feature>
<accession>A0A0D1YGT8</accession>
<name>A0A0D1YGT8_9EURO</name>
<dbReference type="AlphaFoldDB" id="A0A0D1YGT8"/>
<evidence type="ECO:0000256" key="1">
    <source>
        <dbReference type="SAM" id="MobiDB-lite"/>
    </source>
</evidence>
<protein>
    <submittedName>
        <fullName evidence="2">Uncharacterized protein</fullName>
    </submittedName>
</protein>
<dbReference type="EMBL" id="KN847496">
    <property type="protein sequence ID" value="KIW14211.1"/>
    <property type="molecule type" value="Genomic_DNA"/>
</dbReference>
<dbReference type="HOGENOM" id="CLU_930765_0_0_1"/>
<dbReference type="Proteomes" id="UP000053328">
    <property type="component" value="Unassembled WGS sequence"/>
</dbReference>